<reference evidence="2" key="1">
    <citation type="journal article" date="2019" name="Int. J. Syst. Evol. Microbiol.">
        <title>The Global Catalogue of Microorganisms (GCM) 10K type strain sequencing project: providing services to taxonomists for standard genome sequencing and annotation.</title>
        <authorList>
            <consortium name="The Broad Institute Genomics Platform"/>
            <consortium name="The Broad Institute Genome Sequencing Center for Infectious Disease"/>
            <person name="Wu L."/>
            <person name="Ma J."/>
        </authorList>
    </citation>
    <scope>NUCLEOTIDE SEQUENCE [LARGE SCALE GENOMIC DNA]</scope>
    <source>
        <strain evidence="2">CCUG 59189</strain>
    </source>
</reference>
<dbReference type="InterPro" id="IPR052058">
    <property type="entry name" value="Alcohol_O-acetyltransferase"/>
</dbReference>
<name>A0ABW3RQQ2_9BACL</name>
<accession>A0ABW3RQQ2</accession>
<dbReference type="Proteomes" id="UP001597262">
    <property type="component" value="Unassembled WGS sequence"/>
</dbReference>
<dbReference type="PANTHER" id="PTHR28037:SF1">
    <property type="entry name" value="ALCOHOL O-ACETYLTRANSFERASE 1-RELATED"/>
    <property type="match status" value="1"/>
</dbReference>
<dbReference type="PANTHER" id="PTHR28037">
    <property type="entry name" value="ALCOHOL O-ACETYLTRANSFERASE 1-RELATED"/>
    <property type="match status" value="1"/>
</dbReference>
<comment type="caution">
    <text evidence="1">The sequence shown here is derived from an EMBL/GenBank/DDBJ whole genome shotgun (WGS) entry which is preliminary data.</text>
</comment>
<dbReference type="Gene3D" id="3.30.559.30">
    <property type="entry name" value="Nonribosomal peptide synthetase, condensation domain"/>
    <property type="match status" value="1"/>
</dbReference>
<evidence type="ECO:0008006" key="3">
    <source>
        <dbReference type="Google" id="ProtNLM"/>
    </source>
</evidence>
<evidence type="ECO:0000313" key="1">
    <source>
        <dbReference type="EMBL" id="MFD1174793.1"/>
    </source>
</evidence>
<proteinExistence type="predicted"/>
<evidence type="ECO:0000313" key="2">
    <source>
        <dbReference type="Proteomes" id="UP001597262"/>
    </source>
</evidence>
<gene>
    <name evidence="1" type="ORF">ACFQ3W_00520</name>
</gene>
<organism evidence="1 2">
    <name type="scientific">Paenibacillus puldeungensis</name>
    <dbReference type="NCBI Taxonomy" id="696536"/>
    <lineage>
        <taxon>Bacteria</taxon>
        <taxon>Bacillati</taxon>
        <taxon>Bacillota</taxon>
        <taxon>Bacilli</taxon>
        <taxon>Bacillales</taxon>
        <taxon>Paenibacillaceae</taxon>
        <taxon>Paenibacillus</taxon>
    </lineage>
</organism>
<dbReference type="RefSeq" id="WP_379315528.1">
    <property type="nucleotide sequence ID" value="NZ_JBHTLM010000001.1"/>
</dbReference>
<keyword evidence="2" id="KW-1185">Reference proteome</keyword>
<sequence>MSKQIITERTNLFEPNVYIGMYVEIDGRPPVKLLKEAIQKAFRRNELTMSKVIIDQMGRAYYQKLEQSGCKVIITDREWKKIFEENEKHPFAIKHGELMRVFVKEDGSIFFMAHHLVGDGKSIIVLLQDALKLLTGNEVQYKPANMVTEDFLHKKAKLNFMMRRYISHLNTVWKREGQYYSWDVYDAIHKKYWGGHTSNILTHTFSKLETDRIKEMARAAKVTVNSYLISSILFANKGVNEVGIAIDIRENDHSMSNQVSGIAIPCTYVTRSKIQDNAKAIHKKISKMLNSPAKKYFVLLFLAELCPTLIDAVLLAAHGQTQNKTAKKVAYALGYKGKKKRDLGVSNLGVINIQSDYGKYKINNITFVPPSVSYAEHIMGISTINERITITYHGMKEDEETSWFEFVKKHIVGGI</sequence>
<protein>
    <recommendedName>
        <fullName evidence="3">Condensation domain-containing protein</fullName>
    </recommendedName>
</protein>
<dbReference type="InterPro" id="IPR023213">
    <property type="entry name" value="CAT-like_dom_sf"/>
</dbReference>
<dbReference type="SUPFAM" id="SSF52777">
    <property type="entry name" value="CoA-dependent acyltransferases"/>
    <property type="match status" value="1"/>
</dbReference>
<dbReference type="Gene3D" id="3.30.559.10">
    <property type="entry name" value="Chloramphenicol acetyltransferase-like domain"/>
    <property type="match status" value="1"/>
</dbReference>
<dbReference type="EMBL" id="JBHTLM010000001">
    <property type="protein sequence ID" value="MFD1174793.1"/>
    <property type="molecule type" value="Genomic_DNA"/>
</dbReference>